<keyword evidence="5" id="KW-0131">Cell cycle</keyword>
<accession>A0A059F276</accession>
<dbReference type="AlphaFoldDB" id="A0A059F276"/>
<dbReference type="SUPFAM" id="SSF50978">
    <property type="entry name" value="WD40 repeat-like"/>
    <property type="match status" value="1"/>
</dbReference>
<evidence type="ECO:0000256" key="5">
    <source>
        <dbReference type="ARBA" id="ARBA00023306"/>
    </source>
</evidence>
<protein>
    <recommendedName>
        <fullName evidence="8">Anaphase-promoting complex subunit 4 WD40 domain-containing protein</fullName>
    </recommendedName>
</protein>
<evidence type="ECO:0000256" key="1">
    <source>
        <dbReference type="ARBA" id="ARBA00022574"/>
    </source>
</evidence>
<keyword evidence="1" id="KW-0853">WD repeat</keyword>
<dbReference type="HOGENOM" id="CLU_014831_1_0_1"/>
<dbReference type="STRING" id="1288291.A0A059F276"/>
<dbReference type="PANTHER" id="PTHR19918">
    <property type="entry name" value="CELL DIVISION CYCLE 20 CDC20 FIZZY -RELATED"/>
    <property type="match status" value="1"/>
</dbReference>
<dbReference type="SMART" id="SM00320">
    <property type="entry name" value="WD40"/>
    <property type="match status" value="2"/>
</dbReference>
<dbReference type="Proteomes" id="UP000030655">
    <property type="component" value="Unassembled WGS sequence"/>
</dbReference>
<keyword evidence="7" id="KW-1185">Reference proteome</keyword>
<reference evidence="6 7" key="2">
    <citation type="submission" date="2014-03" db="EMBL/GenBank/DDBJ databases">
        <title>The Genome Sequence of Anncaliia algerae insect isolate PRA339.</title>
        <authorList>
            <consortium name="The Broad Institute Genome Sequencing Platform"/>
            <consortium name="The Broad Institute Genome Sequencing Center for Infectious Disease"/>
            <person name="Cuomo C."/>
            <person name="Becnel J."/>
            <person name="Sanscrainte N."/>
            <person name="Walker B."/>
            <person name="Young S.K."/>
            <person name="Zeng Q."/>
            <person name="Gargeya S."/>
            <person name="Fitzgerald M."/>
            <person name="Haas B."/>
            <person name="Abouelleil A."/>
            <person name="Alvarado L."/>
            <person name="Arachchi H.M."/>
            <person name="Berlin A.M."/>
            <person name="Chapman S.B."/>
            <person name="Dewar J."/>
            <person name="Goldberg J."/>
            <person name="Griggs A."/>
            <person name="Gujja S."/>
            <person name="Hansen M."/>
            <person name="Howarth C."/>
            <person name="Imamovic A."/>
            <person name="Larimer J."/>
            <person name="McCowan C."/>
            <person name="Murphy C."/>
            <person name="Neiman D."/>
            <person name="Pearson M."/>
            <person name="Priest M."/>
            <person name="Roberts A."/>
            <person name="Saif S."/>
            <person name="Shea T."/>
            <person name="Sisk P."/>
            <person name="Sykes S."/>
            <person name="Wortman J."/>
            <person name="Nusbaum C."/>
            <person name="Birren B."/>
        </authorList>
    </citation>
    <scope>NUCLEOTIDE SEQUENCE [LARGE SCALE GENOMIC DNA]</scope>
    <source>
        <strain evidence="6 7">PRA339</strain>
    </source>
</reference>
<dbReference type="InterPro" id="IPR001680">
    <property type="entry name" value="WD40_rpt"/>
</dbReference>
<evidence type="ECO:0000256" key="4">
    <source>
        <dbReference type="ARBA" id="ARBA00022776"/>
    </source>
</evidence>
<dbReference type="GO" id="GO:1990757">
    <property type="term" value="F:ubiquitin ligase activator activity"/>
    <property type="evidence" value="ECO:0007669"/>
    <property type="project" value="TreeGrafter"/>
</dbReference>
<dbReference type="InterPro" id="IPR033010">
    <property type="entry name" value="Cdc20/Fizzy"/>
</dbReference>
<dbReference type="GO" id="GO:0005680">
    <property type="term" value="C:anaphase-promoting complex"/>
    <property type="evidence" value="ECO:0007669"/>
    <property type="project" value="TreeGrafter"/>
</dbReference>
<evidence type="ECO:0008006" key="8">
    <source>
        <dbReference type="Google" id="ProtNLM"/>
    </source>
</evidence>
<dbReference type="InterPro" id="IPR015943">
    <property type="entry name" value="WD40/YVTN_repeat-like_dom_sf"/>
</dbReference>
<dbReference type="OrthoDB" id="10263272at2759"/>
<evidence type="ECO:0000256" key="2">
    <source>
        <dbReference type="ARBA" id="ARBA00022618"/>
    </source>
</evidence>
<dbReference type="GO" id="GO:0010997">
    <property type="term" value="F:anaphase-promoting complex binding"/>
    <property type="evidence" value="ECO:0007669"/>
    <property type="project" value="InterPro"/>
</dbReference>
<gene>
    <name evidence="6" type="ORF">H312_01301</name>
</gene>
<evidence type="ECO:0000313" key="6">
    <source>
        <dbReference type="EMBL" id="KCZ81305.1"/>
    </source>
</evidence>
<dbReference type="VEuPathDB" id="MicrosporidiaDB:H312_01301"/>
<dbReference type="PANTHER" id="PTHR19918:SF8">
    <property type="entry name" value="FI02843P"/>
    <property type="match status" value="1"/>
</dbReference>
<dbReference type="GO" id="GO:1905786">
    <property type="term" value="P:positive regulation of anaphase-promoting complex-dependent catabolic process"/>
    <property type="evidence" value="ECO:0007669"/>
    <property type="project" value="TreeGrafter"/>
</dbReference>
<proteinExistence type="predicted"/>
<keyword evidence="4" id="KW-0498">Mitosis</keyword>
<keyword evidence="3" id="KW-0677">Repeat</keyword>
<dbReference type="InterPro" id="IPR036322">
    <property type="entry name" value="WD40_repeat_dom_sf"/>
</dbReference>
<keyword evidence="2" id="KW-0132">Cell division</keyword>
<evidence type="ECO:0000313" key="7">
    <source>
        <dbReference type="Proteomes" id="UP000030655"/>
    </source>
</evidence>
<dbReference type="Gene3D" id="2.130.10.10">
    <property type="entry name" value="YVTN repeat-like/Quinoprotein amine dehydrogenase"/>
    <property type="match status" value="1"/>
</dbReference>
<dbReference type="GO" id="GO:0031145">
    <property type="term" value="P:anaphase-promoting complex-dependent catabolic process"/>
    <property type="evidence" value="ECO:0007669"/>
    <property type="project" value="TreeGrafter"/>
</dbReference>
<sequence>MKYYCFFLVNCLWSNYILSLDIFYTTEINLNLRYNRLSNRTIDTNPFKILDAPGVLEKENLLDWHNNILGIALHESSYIYNSVTKNVTEVYSSPNYISSLKIHRNTLFSGDSTGKINVFDIKSNKVLNLLSFDTGSVNCIDCNENVMTFSGKNFVKSVDLRSNEVINSLKVNEVVKIKYSHDKKYLGMVGNGINIYNVNSNVPFFSTPLVSKSIDWCNWRNGIICSGGYKNNTLMIYDILDKKEEKSLRMNAQITNVKFINRTKEILVCTGKGSKENSNSISIYRANSLRLVSEFGKHDFPILNAELSHDEKIVCSVSCDESLKFWRIISEESKFKKDSVDFR</sequence>
<name>A0A059F276_9MICR</name>
<organism evidence="6 7">
    <name type="scientific">Anncaliia algerae PRA339</name>
    <dbReference type="NCBI Taxonomy" id="1288291"/>
    <lineage>
        <taxon>Eukaryota</taxon>
        <taxon>Fungi</taxon>
        <taxon>Fungi incertae sedis</taxon>
        <taxon>Microsporidia</taxon>
        <taxon>Tubulinosematoidea</taxon>
        <taxon>Tubulinosematidae</taxon>
        <taxon>Anncaliia</taxon>
    </lineage>
</organism>
<dbReference type="GO" id="GO:0051301">
    <property type="term" value="P:cell division"/>
    <property type="evidence" value="ECO:0007669"/>
    <property type="project" value="UniProtKB-KW"/>
</dbReference>
<dbReference type="EMBL" id="KK365145">
    <property type="protein sequence ID" value="KCZ81305.1"/>
    <property type="molecule type" value="Genomic_DNA"/>
</dbReference>
<reference evidence="7" key="1">
    <citation type="submission" date="2013-02" db="EMBL/GenBank/DDBJ databases">
        <authorList>
            <consortium name="The Broad Institute Genome Sequencing Platform"/>
            <person name="Cuomo C."/>
            <person name="Becnel J."/>
            <person name="Sanscrainte N."/>
            <person name="Walker B."/>
            <person name="Young S.K."/>
            <person name="Zeng Q."/>
            <person name="Gargeya S."/>
            <person name="Fitzgerald M."/>
            <person name="Haas B."/>
            <person name="Abouelleil A."/>
            <person name="Alvarado L."/>
            <person name="Arachchi H.M."/>
            <person name="Berlin A.M."/>
            <person name="Chapman S.B."/>
            <person name="Dewar J."/>
            <person name="Goldberg J."/>
            <person name="Griggs A."/>
            <person name="Gujja S."/>
            <person name="Hansen M."/>
            <person name="Howarth C."/>
            <person name="Imamovic A."/>
            <person name="Larimer J."/>
            <person name="McCowan C."/>
            <person name="Murphy C."/>
            <person name="Neiman D."/>
            <person name="Pearson M."/>
            <person name="Priest M."/>
            <person name="Roberts A."/>
            <person name="Saif S."/>
            <person name="Shea T."/>
            <person name="Sisk P."/>
            <person name="Sykes S."/>
            <person name="Wortman J."/>
            <person name="Nusbaum C."/>
            <person name="Birren B."/>
        </authorList>
    </citation>
    <scope>NUCLEOTIDE SEQUENCE [LARGE SCALE GENOMIC DNA]</scope>
    <source>
        <strain evidence="7">PRA339</strain>
    </source>
</reference>
<evidence type="ECO:0000256" key="3">
    <source>
        <dbReference type="ARBA" id="ARBA00022737"/>
    </source>
</evidence>